<dbReference type="AlphaFoldDB" id="A0A2J7PY38"/>
<dbReference type="Proteomes" id="UP000235965">
    <property type="component" value="Unassembled WGS sequence"/>
</dbReference>
<dbReference type="InParanoid" id="A0A2J7PY38"/>
<organism evidence="1 2">
    <name type="scientific">Cryptotermes secundus</name>
    <dbReference type="NCBI Taxonomy" id="105785"/>
    <lineage>
        <taxon>Eukaryota</taxon>
        <taxon>Metazoa</taxon>
        <taxon>Ecdysozoa</taxon>
        <taxon>Arthropoda</taxon>
        <taxon>Hexapoda</taxon>
        <taxon>Insecta</taxon>
        <taxon>Pterygota</taxon>
        <taxon>Neoptera</taxon>
        <taxon>Polyneoptera</taxon>
        <taxon>Dictyoptera</taxon>
        <taxon>Blattodea</taxon>
        <taxon>Blattoidea</taxon>
        <taxon>Termitoidae</taxon>
        <taxon>Kalotermitidae</taxon>
        <taxon>Cryptotermitinae</taxon>
        <taxon>Cryptotermes</taxon>
    </lineage>
</organism>
<evidence type="ECO:0000313" key="2">
    <source>
        <dbReference type="Proteomes" id="UP000235965"/>
    </source>
</evidence>
<evidence type="ECO:0000313" key="1">
    <source>
        <dbReference type="EMBL" id="PNF21247.1"/>
    </source>
</evidence>
<proteinExistence type="predicted"/>
<keyword evidence="2" id="KW-1185">Reference proteome</keyword>
<reference evidence="1 2" key="1">
    <citation type="submission" date="2017-12" db="EMBL/GenBank/DDBJ databases">
        <title>Hemimetabolous genomes reveal molecular basis of termite eusociality.</title>
        <authorList>
            <person name="Harrison M.C."/>
            <person name="Jongepier E."/>
            <person name="Robertson H.M."/>
            <person name="Arning N."/>
            <person name="Bitard-Feildel T."/>
            <person name="Chao H."/>
            <person name="Childers C.P."/>
            <person name="Dinh H."/>
            <person name="Doddapaneni H."/>
            <person name="Dugan S."/>
            <person name="Gowin J."/>
            <person name="Greiner C."/>
            <person name="Han Y."/>
            <person name="Hu H."/>
            <person name="Hughes D.S.T."/>
            <person name="Huylmans A.-K."/>
            <person name="Kemena C."/>
            <person name="Kremer L.P.M."/>
            <person name="Lee S.L."/>
            <person name="Lopez-Ezquerra A."/>
            <person name="Mallet L."/>
            <person name="Monroy-Kuhn J.M."/>
            <person name="Moser A."/>
            <person name="Murali S.C."/>
            <person name="Muzny D.M."/>
            <person name="Otani S."/>
            <person name="Piulachs M.-D."/>
            <person name="Poelchau M."/>
            <person name="Qu J."/>
            <person name="Schaub F."/>
            <person name="Wada-Katsumata A."/>
            <person name="Worley K.C."/>
            <person name="Xie Q."/>
            <person name="Ylla G."/>
            <person name="Poulsen M."/>
            <person name="Gibbs R.A."/>
            <person name="Schal C."/>
            <person name="Richards S."/>
            <person name="Belles X."/>
            <person name="Korb J."/>
            <person name="Bornberg-Bauer E."/>
        </authorList>
    </citation>
    <scope>NUCLEOTIDE SEQUENCE [LARGE SCALE GENOMIC DNA]</scope>
    <source>
        <tissue evidence="1">Whole body</tissue>
    </source>
</reference>
<dbReference type="EMBL" id="NEVH01020851">
    <property type="protein sequence ID" value="PNF21247.1"/>
    <property type="molecule type" value="Genomic_DNA"/>
</dbReference>
<comment type="caution">
    <text evidence="1">The sequence shown here is derived from an EMBL/GenBank/DDBJ whole genome shotgun (WGS) entry which is preliminary data.</text>
</comment>
<gene>
    <name evidence="1" type="ORF">B7P43_G04196</name>
</gene>
<accession>A0A2J7PY38</accession>
<name>A0A2J7PY38_9NEOP</name>
<sequence length="83" mass="9731">MSFLKGSDGGMLHLGLLSFWALYTKWYSEKHILETGSYFFLRRYVWETPTPFGLLEKANISQRKIYMNQGSGDVNRTKYENVL</sequence>
<protein>
    <submittedName>
        <fullName evidence="1">Uncharacterized protein</fullName>
    </submittedName>
</protein>